<reference evidence="4" key="4">
    <citation type="submission" date="2025-08" db="UniProtKB">
        <authorList>
            <consortium name="Ensembl"/>
        </authorList>
    </citation>
    <scope>IDENTIFICATION</scope>
</reference>
<dbReference type="InterPro" id="IPR050780">
    <property type="entry name" value="Mucin_vWF_Thrombospondin_sf"/>
</dbReference>
<organism evidence="4 5">
    <name type="scientific">Electrophorus electricus</name>
    <name type="common">Electric eel</name>
    <name type="synonym">Gymnotus electricus</name>
    <dbReference type="NCBI Taxonomy" id="8005"/>
    <lineage>
        <taxon>Eukaryota</taxon>
        <taxon>Metazoa</taxon>
        <taxon>Chordata</taxon>
        <taxon>Craniata</taxon>
        <taxon>Vertebrata</taxon>
        <taxon>Euteleostomi</taxon>
        <taxon>Actinopterygii</taxon>
        <taxon>Neopterygii</taxon>
        <taxon>Teleostei</taxon>
        <taxon>Ostariophysi</taxon>
        <taxon>Gymnotiformes</taxon>
        <taxon>Gymnotoidei</taxon>
        <taxon>Gymnotidae</taxon>
        <taxon>Electrophorus</taxon>
    </lineage>
</organism>
<dbReference type="AlphaFoldDB" id="A0A4W4E720"/>
<evidence type="ECO:0000259" key="3">
    <source>
        <dbReference type="PROSITE" id="PS51233"/>
    </source>
</evidence>
<keyword evidence="5" id="KW-1185">Reference proteome</keyword>
<dbReference type="PANTHER" id="PTHR11339:SF406">
    <property type="entry name" value="MUCIN-5AC-LIKE"/>
    <property type="match status" value="1"/>
</dbReference>
<dbReference type="STRING" id="8005.ENSEEEP00000007512"/>
<reference evidence="4" key="5">
    <citation type="submission" date="2025-09" db="UniProtKB">
        <authorList>
            <consortium name="Ensembl"/>
        </authorList>
    </citation>
    <scope>IDENTIFICATION</scope>
</reference>
<reference evidence="5" key="2">
    <citation type="journal article" date="2017" name="Sci. Adv.">
        <title>A tail of two voltages: Proteomic comparison of the three electric organs of the electric eel.</title>
        <authorList>
            <person name="Traeger L.L."/>
            <person name="Sabat G."/>
            <person name="Barrett-Wilt G.A."/>
            <person name="Wells G.B."/>
            <person name="Sussman M.R."/>
        </authorList>
    </citation>
    <scope>NUCLEOTIDE SEQUENCE [LARGE SCALE GENOMIC DNA]</scope>
</reference>
<dbReference type="GeneTree" id="ENSGT00940000163235"/>
<dbReference type="Proteomes" id="UP000314983">
    <property type="component" value="Chromosome 1"/>
</dbReference>
<evidence type="ECO:0000256" key="2">
    <source>
        <dbReference type="ARBA" id="ARBA00023180"/>
    </source>
</evidence>
<keyword evidence="2" id="KW-0325">Glycoprotein</keyword>
<protein>
    <recommendedName>
        <fullName evidence="3">VWFD domain-containing protein</fullName>
    </recommendedName>
</protein>
<dbReference type="OMA" id="WEGCYCP"/>
<accession>A0A4W4E720</accession>
<feature type="domain" description="VWFD" evidence="3">
    <location>
        <begin position="63"/>
        <end position="245"/>
    </location>
</feature>
<reference evidence="5" key="1">
    <citation type="journal article" date="2014" name="Science">
        <title>Nonhuman genetics. Genomic basis for the convergent evolution of electric organs.</title>
        <authorList>
            <person name="Gallant J.R."/>
            <person name="Traeger L.L."/>
            <person name="Volkening J.D."/>
            <person name="Moffett H."/>
            <person name="Chen P.H."/>
            <person name="Novina C.D."/>
            <person name="Phillips G.N.Jr."/>
            <person name="Anand R."/>
            <person name="Wells G.B."/>
            <person name="Pinch M."/>
            <person name="Guth R."/>
            <person name="Unguez G.A."/>
            <person name="Albert J.S."/>
            <person name="Zakon H.H."/>
            <person name="Samanta M.P."/>
            <person name="Sussman M.R."/>
        </authorList>
    </citation>
    <scope>NUCLEOTIDE SEQUENCE [LARGE SCALE GENOMIC DNA]</scope>
</reference>
<dbReference type="InterPro" id="IPR001846">
    <property type="entry name" value="VWF_type-D"/>
</dbReference>
<keyword evidence="1" id="KW-1015">Disulfide bond</keyword>
<dbReference type="SMART" id="SM00216">
    <property type="entry name" value="VWD"/>
    <property type="match status" value="1"/>
</dbReference>
<dbReference type="PROSITE" id="PS51233">
    <property type="entry name" value="VWFD"/>
    <property type="match status" value="1"/>
</dbReference>
<name>A0A4W4E720_ELEEL</name>
<sequence length="451" mass="50489">HGCKDNNETIPDGKCANITCINGIIKHEHVHCEPTVLPVCVNNHKPQKVNDSSRCCSQYECQCICTGFGDPHYITFDGTYYPFQGNCSYVLVKEIHPKYNFSVIINNVYCGSEDGLSCPKSLIVYYKSYVITMSQKISNGIVTNLIYINHKREKLPYMNKDFRVTDNGIESLLVIPEIGAQVTFTGMMFFINLSWQNFHGNTEGQCGTCDNNRTDDCRLPNGTLISSCQKMAPFWQVQDNDSYCPPPVPVPTPKPCTPSPICKIISSNLIFFIACNFDVCHMNSTWIGCVSLQMYAEQCALAGVCIDWRGATNGVCGFKCEAPAVYKPCGPQVAPTCDARYSEIKHTYTIPLKKGLKINHISKEIMFLKHMCPASYFYFETWVADCKNCTCNADSLTVSCKALTCPTQEPLICDQKGQLEITETIGCCQKAICEPKKVCVFNISEYMVRLF</sequence>
<evidence type="ECO:0000313" key="5">
    <source>
        <dbReference type="Proteomes" id="UP000314983"/>
    </source>
</evidence>
<dbReference type="Ensembl" id="ENSEEET00000007613.2">
    <property type="protein sequence ID" value="ENSEEEP00000007512.2"/>
    <property type="gene ID" value="ENSEEEG00000003927.2"/>
</dbReference>
<dbReference type="Pfam" id="PF00094">
    <property type="entry name" value="VWD"/>
    <property type="match status" value="1"/>
</dbReference>
<dbReference type="PANTHER" id="PTHR11339">
    <property type="entry name" value="EXTRACELLULAR MATRIX GLYCOPROTEIN RELATED"/>
    <property type="match status" value="1"/>
</dbReference>
<reference evidence="4" key="3">
    <citation type="submission" date="2020-05" db="EMBL/GenBank/DDBJ databases">
        <title>Electrophorus electricus (electric eel) genome, fEleEle1, primary haplotype.</title>
        <authorList>
            <person name="Myers G."/>
            <person name="Meyer A."/>
            <person name="Fedrigo O."/>
            <person name="Formenti G."/>
            <person name="Rhie A."/>
            <person name="Tracey A."/>
            <person name="Sims Y."/>
            <person name="Jarvis E.D."/>
        </authorList>
    </citation>
    <scope>NUCLEOTIDE SEQUENCE [LARGE SCALE GENOMIC DNA]</scope>
</reference>
<evidence type="ECO:0000313" key="4">
    <source>
        <dbReference type="Ensembl" id="ENSEEEP00000007512.2"/>
    </source>
</evidence>
<proteinExistence type="predicted"/>
<evidence type="ECO:0000256" key="1">
    <source>
        <dbReference type="ARBA" id="ARBA00023157"/>
    </source>
</evidence>